<dbReference type="AlphaFoldDB" id="A0A1B0FBD5"/>
<evidence type="ECO:0000313" key="2">
    <source>
        <dbReference type="Proteomes" id="UP000092444"/>
    </source>
</evidence>
<accession>A0A1B0FBD5</accession>
<dbReference type="EnsemblMetazoa" id="GMOY000848-RA">
    <property type="protein sequence ID" value="GMOY000848-PA"/>
    <property type="gene ID" value="GMOY000848"/>
</dbReference>
<evidence type="ECO:0000313" key="1">
    <source>
        <dbReference type="EnsemblMetazoa" id="GMOY000848-PA"/>
    </source>
</evidence>
<dbReference type="EMBL" id="CCAG010020155">
    <property type="status" value="NOT_ANNOTATED_CDS"/>
    <property type="molecule type" value="Genomic_DNA"/>
</dbReference>
<name>A0A1B0FBD5_GLOMM</name>
<reference evidence="1" key="1">
    <citation type="submission" date="2020-05" db="UniProtKB">
        <authorList>
            <consortium name="EnsemblMetazoa"/>
        </authorList>
    </citation>
    <scope>IDENTIFICATION</scope>
    <source>
        <strain evidence="1">Yale</strain>
    </source>
</reference>
<keyword evidence="2" id="KW-1185">Reference proteome</keyword>
<dbReference type="Proteomes" id="UP000092444">
    <property type="component" value="Unassembled WGS sequence"/>
</dbReference>
<organism evidence="1 2">
    <name type="scientific">Glossina morsitans morsitans</name>
    <name type="common">Savannah tsetse fly</name>
    <dbReference type="NCBI Taxonomy" id="37546"/>
    <lineage>
        <taxon>Eukaryota</taxon>
        <taxon>Metazoa</taxon>
        <taxon>Ecdysozoa</taxon>
        <taxon>Arthropoda</taxon>
        <taxon>Hexapoda</taxon>
        <taxon>Insecta</taxon>
        <taxon>Pterygota</taxon>
        <taxon>Neoptera</taxon>
        <taxon>Endopterygota</taxon>
        <taxon>Diptera</taxon>
        <taxon>Brachycera</taxon>
        <taxon>Muscomorpha</taxon>
        <taxon>Hippoboscoidea</taxon>
        <taxon>Glossinidae</taxon>
        <taxon>Glossina</taxon>
    </lineage>
</organism>
<sequence length="162" mass="18627">MNLWQMPRNSLKYLLCENGQADTTKTTETVIFDNTNPTHCPLGYEIYREISVCHEFSLDGKNRCLITGRTLDSKRSAKFFTPIRLDVDNRNILIRNERITKMLNKNPTELLETKRETATKLIEINTLLHDEIASKIETLRKSLKSTAASRRTLTAVMPTNNV</sequence>
<protein>
    <submittedName>
        <fullName evidence="1">Uncharacterized protein</fullName>
    </submittedName>
</protein>
<proteinExistence type="predicted"/>
<dbReference type="InterPro" id="IPR027417">
    <property type="entry name" value="P-loop_NTPase"/>
</dbReference>
<dbReference type="Gene3D" id="3.40.50.300">
    <property type="entry name" value="P-loop containing nucleotide triphosphate hydrolases"/>
    <property type="match status" value="1"/>
</dbReference>
<dbReference type="VEuPathDB" id="VectorBase:GMOY000848"/>
<dbReference type="STRING" id="37546.A0A1B0FBD5"/>